<organism evidence="8 9">
    <name type="scientific">Paenibacillus borealis</name>
    <dbReference type="NCBI Taxonomy" id="160799"/>
    <lineage>
        <taxon>Bacteria</taxon>
        <taxon>Bacillati</taxon>
        <taxon>Bacillota</taxon>
        <taxon>Bacilli</taxon>
        <taxon>Bacillales</taxon>
        <taxon>Paenibacillaceae</taxon>
        <taxon>Paenibacillus</taxon>
    </lineage>
</organism>
<dbReference type="Gene3D" id="3.40.190.10">
    <property type="entry name" value="Periplasmic binding protein-like II"/>
    <property type="match status" value="2"/>
</dbReference>
<dbReference type="SUPFAM" id="SSF53850">
    <property type="entry name" value="Periplasmic binding protein-like II"/>
    <property type="match status" value="1"/>
</dbReference>
<evidence type="ECO:0000256" key="1">
    <source>
        <dbReference type="ARBA" id="ARBA00022475"/>
    </source>
</evidence>
<dbReference type="InterPro" id="IPR050490">
    <property type="entry name" value="Bact_solute-bd_prot1"/>
</dbReference>
<name>A0A089L8X5_PAEBO</name>
<evidence type="ECO:0000256" key="5">
    <source>
        <dbReference type="ARBA" id="ARBA00023288"/>
    </source>
</evidence>
<proteinExistence type="predicted"/>
<dbReference type="PANTHER" id="PTHR43649:SF33">
    <property type="entry name" value="POLYGALACTURONAN_RHAMNOGALACTURONAN-BINDING PROTEIN YTCQ"/>
    <property type="match status" value="1"/>
</dbReference>
<keyword evidence="5" id="KW-0449">Lipoprotein</keyword>
<sequence>MKKSKQAKMLVAVMLVLTTVFAGCSSNDNNSSSSPSNDASGSASGESGSKHLELDVSMMGIQDGFDAPGAENDVIFNDMEKKFNVTLKPVQLTWNDYMEKTKVWAASGQLPDIFPNVIAVDNKALYSSWATQGIIKPLPDDLSKYPTIERIMNLPSVTPLKVNDKYYMVPRMTYDDASDWVLDRSILYRKDWASEAGYTSDPNSFEEFVAMIKAVQKLHPGTVGIALQNKSYIDTQFLGSFPEMSNNQSWVKEDGKWIPSYTSKRVVEGLQQLRTLYNDGLLDKDFAIQKEGDGFTKFLNGQAFISYGGALNSAANTDTFKKANPGVNLTDAVGIMNIWPAADGNRYTYVVTPYWSEIYFNNMMSDEEFDRALQLVDFMASEEYSALYKNGILDVDYKIENGKAVSLLTADESLAQKYPITNTINTLAQWHGAFYKAGKTVVNANPDVAAWEAVDQATFKKFKAEDKPAPLNFDIMLMSTPAKNKLAITTLQDDEINTIIGKEDVSSMWTKAVKSYESKGLKEAIDEVNKRAEEMGL</sequence>
<keyword evidence="3" id="KW-0472">Membrane</keyword>
<feature type="compositionally biased region" description="Low complexity" evidence="6">
    <location>
        <begin position="27"/>
        <end position="47"/>
    </location>
</feature>
<evidence type="ECO:0000256" key="7">
    <source>
        <dbReference type="SAM" id="SignalP"/>
    </source>
</evidence>
<evidence type="ECO:0000313" key="8">
    <source>
        <dbReference type="EMBL" id="AIQ57896.1"/>
    </source>
</evidence>
<dbReference type="EMBL" id="CP009285">
    <property type="protein sequence ID" value="AIQ57896.1"/>
    <property type="molecule type" value="Genomic_DNA"/>
</dbReference>
<dbReference type="PROSITE" id="PS51257">
    <property type="entry name" value="PROKAR_LIPOPROTEIN"/>
    <property type="match status" value="1"/>
</dbReference>
<reference evidence="8" key="1">
    <citation type="submission" date="2014-08" db="EMBL/GenBank/DDBJ databases">
        <title>Comparative genomics of the Paenibacillus odorifer group.</title>
        <authorList>
            <person name="den Bakker H.C."/>
            <person name="Tsai Y.-C.Y.-C."/>
            <person name="Martin N."/>
            <person name="Korlach J."/>
            <person name="Wiedmann M."/>
        </authorList>
    </citation>
    <scope>NUCLEOTIDE SEQUENCE [LARGE SCALE GENOMIC DNA]</scope>
    <source>
        <strain evidence="8">DSM 13188</strain>
    </source>
</reference>
<evidence type="ECO:0000313" key="9">
    <source>
        <dbReference type="Proteomes" id="UP000029518"/>
    </source>
</evidence>
<dbReference type="KEGG" id="pbd:PBOR_13865"/>
<feature type="chain" id="PRO_5038389201" description="ABC transporter substrate-binding protein" evidence="7">
    <location>
        <begin position="23"/>
        <end position="537"/>
    </location>
</feature>
<accession>A0A089L8X5</accession>
<gene>
    <name evidence="8" type="ORF">PBOR_13865</name>
</gene>
<keyword evidence="9" id="KW-1185">Reference proteome</keyword>
<feature type="signal peptide" evidence="7">
    <location>
        <begin position="1"/>
        <end position="22"/>
    </location>
</feature>
<dbReference type="HOGENOM" id="CLU_021021_3_1_9"/>
<evidence type="ECO:0000256" key="6">
    <source>
        <dbReference type="SAM" id="MobiDB-lite"/>
    </source>
</evidence>
<dbReference type="Pfam" id="PF13416">
    <property type="entry name" value="SBP_bac_8"/>
    <property type="match status" value="1"/>
</dbReference>
<protein>
    <recommendedName>
        <fullName evidence="10">ABC transporter substrate-binding protein</fullName>
    </recommendedName>
</protein>
<dbReference type="InterPro" id="IPR006059">
    <property type="entry name" value="SBP"/>
</dbReference>
<evidence type="ECO:0000256" key="4">
    <source>
        <dbReference type="ARBA" id="ARBA00023139"/>
    </source>
</evidence>
<keyword evidence="4" id="KW-0564">Palmitate</keyword>
<feature type="region of interest" description="Disordered" evidence="6">
    <location>
        <begin position="27"/>
        <end position="48"/>
    </location>
</feature>
<dbReference type="PANTHER" id="PTHR43649">
    <property type="entry name" value="ARABINOSE-BINDING PROTEIN-RELATED"/>
    <property type="match status" value="1"/>
</dbReference>
<keyword evidence="2 7" id="KW-0732">Signal</keyword>
<evidence type="ECO:0000256" key="2">
    <source>
        <dbReference type="ARBA" id="ARBA00022729"/>
    </source>
</evidence>
<evidence type="ECO:0008006" key="10">
    <source>
        <dbReference type="Google" id="ProtNLM"/>
    </source>
</evidence>
<dbReference type="OrthoDB" id="2498957at2"/>
<dbReference type="RefSeq" id="WP_042212285.1">
    <property type="nucleotide sequence ID" value="NZ_CP009285.1"/>
</dbReference>
<keyword evidence="1" id="KW-1003">Cell membrane</keyword>
<dbReference type="Proteomes" id="UP000029518">
    <property type="component" value="Chromosome"/>
</dbReference>
<evidence type="ECO:0000256" key="3">
    <source>
        <dbReference type="ARBA" id="ARBA00023136"/>
    </source>
</evidence>
<dbReference type="AlphaFoldDB" id="A0A089L8X5"/>